<dbReference type="PANTHER" id="PTHR30097:SF4">
    <property type="entry name" value="SLR6042 PROTEIN"/>
    <property type="match status" value="1"/>
</dbReference>
<dbReference type="Pfam" id="PF25973">
    <property type="entry name" value="BSH_CzcB"/>
    <property type="match status" value="1"/>
</dbReference>
<dbReference type="FunFam" id="2.40.30.170:FF:000010">
    <property type="entry name" value="Efflux RND transporter periplasmic adaptor subunit"/>
    <property type="match status" value="1"/>
</dbReference>
<dbReference type="Gene3D" id="2.40.50.100">
    <property type="match status" value="1"/>
</dbReference>
<reference evidence="7 8" key="1">
    <citation type="journal article" date="2010" name="J. Bacteriol.">
        <title>Completed genome sequence of the anaerobic iron-oxidizing bacterium Acidovorax ebreus strain TPSY.</title>
        <authorList>
            <person name="Byrne-Bailey K.G."/>
            <person name="Weber K.A."/>
            <person name="Chair A.H."/>
            <person name="Bose S."/>
            <person name="Knox T."/>
            <person name="Spanbauer T.L."/>
            <person name="Chertkov O."/>
            <person name="Coates J.D."/>
        </authorList>
    </citation>
    <scope>NUCLEOTIDE SEQUENCE [LARGE SCALE GENOMIC DNA]</scope>
    <source>
        <strain evidence="7 8">TPSY</strain>
    </source>
</reference>
<dbReference type="RefSeq" id="WP_015914722.1">
    <property type="nucleotide sequence ID" value="NC_011992.1"/>
</dbReference>
<dbReference type="InterPro" id="IPR051909">
    <property type="entry name" value="MFP_Cation_Efflux"/>
</dbReference>
<dbReference type="Pfam" id="PF25954">
    <property type="entry name" value="Beta-barrel_RND_2"/>
    <property type="match status" value="1"/>
</dbReference>
<evidence type="ECO:0000256" key="2">
    <source>
        <dbReference type="ARBA" id="ARBA00022448"/>
    </source>
</evidence>
<proteinExistence type="inferred from homology"/>
<comment type="similarity">
    <text evidence="1">Belongs to the membrane fusion protein (MFP) (TC 8.A.1) family.</text>
</comment>
<sequence length="376" mass="39892">MKIIHVVLAIACASLLTACDVKHFLPGAYAAEGKPETADVQRDGAFVNVPAASPLRKSLVVASVEPQAFAQTIDAPGTIEAAPEKLVKIAPPLGGRIVRLHHQLGDAVKAGDPLVTIDSPDLGSAYNDQIKAQAALLQARREFDRQKALKDDDISAGKDFEAAQLALSAAESDARATSNRLAQLGASASAGSRREYVLRAPIAGRVVEMNGAQGSYWSDTTASIMTVADLSTVWLAASVAEKDLAQMFVGQTARIVPNAYASREFDGKVKYIGDLLDPDTRTARVRVAIDNRSGLFKPGMFARVSFSGPAHSALLVPATALLQSGLYTRVFVEQAPFRYESRIVSVGTTVADRVEVLSGLKAGERIVVKDGVLLND</sequence>
<dbReference type="PANTHER" id="PTHR30097">
    <property type="entry name" value="CATION EFFLUX SYSTEM PROTEIN CUSB"/>
    <property type="match status" value="1"/>
</dbReference>
<evidence type="ECO:0000259" key="4">
    <source>
        <dbReference type="Pfam" id="PF25954"/>
    </source>
</evidence>
<feature type="domain" description="CzcB-like C-terminal circularly permuted SH3-like" evidence="6">
    <location>
        <begin position="315"/>
        <end position="370"/>
    </location>
</feature>
<dbReference type="InterPro" id="IPR058649">
    <property type="entry name" value="CzcB_C"/>
</dbReference>
<dbReference type="Gene3D" id="2.40.420.20">
    <property type="match status" value="1"/>
</dbReference>
<dbReference type="Proteomes" id="UP000000450">
    <property type="component" value="Chromosome"/>
</dbReference>
<dbReference type="InterPro" id="IPR058647">
    <property type="entry name" value="BSH_CzcB-like"/>
</dbReference>
<dbReference type="Gene3D" id="1.10.287.470">
    <property type="entry name" value="Helix hairpin bin"/>
    <property type="match status" value="1"/>
</dbReference>
<dbReference type="SUPFAM" id="SSF111369">
    <property type="entry name" value="HlyD-like secretion proteins"/>
    <property type="match status" value="1"/>
</dbReference>
<gene>
    <name evidence="7" type="ordered locus">Dtpsy_3518</name>
</gene>
<dbReference type="GO" id="GO:0015679">
    <property type="term" value="P:plasma membrane copper ion transport"/>
    <property type="evidence" value="ECO:0007669"/>
    <property type="project" value="TreeGrafter"/>
</dbReference>
<keyword evidence="2" id="KW-0813">Transport</keyword>
<dbReference type="InterPro" id="IPR058792">
    <property type="entry name" value="Beta-barrel_RND_2"/>
</dbReference>
<dbReference type="NCBIfam" id="TIGR01730">
    <property type="entry name" value="RND_mfp"/>
    <property type="match status" value="1"/>
</dbReference>
<dbReference type="GO" id="GO:0030313">
    <property type="term" value="C:cell envelope"/>
    <property type="evidence" value="ECO:0007669"/>
    <property type="project" value="TreeGrafter"/>
</dbReference>
<protein>
    <submittedName>
        <fullName evidence="7">Efflux transporter, RND family, MFP subunit</fullName>
    </submittedName>
</protein>
<dbReference type="KEGG" id="dia:Dtpsy_3518"/>
<dbReference type="EMBL" id="CP001392">
    <property type="protein sequence ID" value="ACM34943.1"/>
    <property type="molecule type" value="Genomic_DNA"/>
</dbReference>
<dbReference type="PROSITE" id="PS51257">
    <property type="entry name" value="PROKAR_LIPOPROTEIN"/>
    <property type="match status" value="1"/>
</dbReference>
<evidence type="ECO:0000259" key="6">
    <source>
        <dbReference type="Pfam" id="PF25975"/>
    </source>
</evidence>
<dbReference type="Pfam" id="PF25975">
    <property type="entry name" value="CzcB_C"/>
    <property type="match status" value="1"/>
</dbReference>
<keyword evidence="8" id="KW-1185">Reference proteome</keyword>
<keyword evidence="3" id="KW-0732">Signal</keyword>
<feature type="chain" id="PRO_5039921754" evidence="3">
    <location>
        <begin position="19"/>
        <end position="376"/>
    </location>
</feature>
<feature type="signal peptide" evidence="3">
    <location>
        <begin position="1"/>
        <end position="18"/>
    </location>
</feature>
<dbReference type="GO" id="GO:0016020">
    <property type="term" value="C:membrane"/>
    <property type="evidence" value="ECO:0007669"/>
    <property type="project" value="InterPro"/>
</dbReference>
<feature type="domain" description="CusB-like beta-barrel" evidence="4">
    <location>
        <begin position="232"/>
        <end position="309"/>
    </location>
</feature>
<evidence type="ECO:0000259" key="5">
    <source>
        <dbReference type="Pfam" id="PF25973"/>
    </source>
</evidence>
<dbReference type="GO" id="GO:0060003">
    <property type="term" value="P:copper ion export"/>
    <property type="evidence" value="ECO:0007669"/>
    <property type="project" value="TreeGrafter"/>
</dbReference>
<dbReference type="InterPro" id="IPR006143">
    <property type="entry name" value="RND_pump_MFP"/>
</dbReference>
<evidence type="ECO:0000256" key="3">
    <source>
        <dbReference type="SAM" id="SignalP"/>
    </source>
</evidence>
<name>A0A9J9Q9W4_ACIET</name>
<evidence type="ECO:0000313" key="7">
    <source>
        <dbReference type="EMBL" id="ACM34943.1"/>
    </source>
</evidence>
<feature type="domain" description="CzcB-like barrel-sandwich hybrid" evidence="5">
    <location>
        <begin position="86"/>
        <end position="229"/>
    </location>
</feature>
<evidence type="ECO:0000313" key="8">
    <source>
        <dbReference type="Proteomes" id="UP000000450"/>
    </source>
</evidence>
<organism evidence="7 8">
    <name type="scientific">Acidovorax ebreus (strain TPSY)</name>
    <name type="common">Diaphorobacter sp. (strain TPSY)</name>
    <dbReference type="NCBI Taxonomy" id="535289"/>
    <lineage>
        <taxon>Bacteria</taxon>
        <taxon>Pseudomonadati</taxon>
        <taxon>Pseudomonadota</taxon>
        <taxon>Betaproteobacteria</taxon>
        <taxon>Burkholderiales</taxon>
        <taxon>Comamonadaceae</taxon>
        <taxon>Diaphorobacter</taxon>
    </lineage>
</organism>
<dbReference type="Gene3D" id="2.40.30.170">
    <property type="match status" value="1"/>
</dbReference>
<dbReference type="AlphaFoldDB" id="A0A9J9Q9W4"/>
<accession>A0A9J9Q9W4</accession>
<evidence type="ECO:0000256" key="1">
    <source>
        <dbReference type="ARBA" id="ARBA00009477"/>
    </source>
</evidence>
<dbReference type="GO" id="GO:0022857">
    <property type="term" value="F:transmembrane transporter activity"/>
    <property type="evidence" value="ECO:0007669"/>
    <property type="project" value="InterPro"/>
</dbReference>